<feature type="region of interest" description="Disordered" evidence="1">
    <location>
        <begin position="74"/>
        <end position="98"/>
    </location>
</feature>
<evidence type="ECO:0000313" key="2">
    <source>
        <dbReference type="EMBL" id="KAF1946596.1"/>
    </source>
</evidence>
<name>A0A6A5T776_9PLEO</name>
<dbReference type="AlphaFoldDB" id="A0A6A5T776"/>
<dbReference type="OrthoDB" id="3668341at2759"/>
<sequence length="315" mass="34708">MITSSVAIPVYNFSKMAEPDYDGSAGASYAFNSLSVLLLQTTAFSCVTALSDITVFPAANMDIGIRRKASKPSKASKFSEEVQTPLTHEGEVGTAKRKIRSDSLMDELATTNKSVQQPEHDQSHTTTAAPAPGSGTRHIYESTLNKASTFFNADVSGFVANNVDFNRIGILYQYAHMCYIIAVVPHPQNGKPNTRRAWVKLQDVGTYLRLEWIPLSKIQVGRHGCGATNESPGWASHSKLIQQLRLACLLRAQEIHAIMWLKNEGKEMNMAQYTSVLEAHLAEVVDGVYGTVVTRNAQVAKEADVFMEEFMVFEE</sequence>
<proteinExistence type="predicted"/>
<protein>
    <submittedName>
        <fullName evidence="2">Uncharacterized protein</fullName>
    </submittedName>
</protein>
<evidence type="ECO:0000256" key="1">
    <source>
        <dbReference type="SAM" id="MobiDB-lite"/>
    </source>
</evidence>
<organism evidence="2 3">
    <name type="scientific">Clathrospora elynae</name>
    <dbReference type="NCBI Taxonomy" id="706981"/>
    <lineage>
        <taxon>Eukaryota</taxon>
        <taxon>Fungi</taxon>
        <taxon>Dikarya</taxon>
        <taxon>Ascomycota</taxon>
        <taxon>Pezizomycotina</taxon>
        <taxon>Dothideomycetes</taxon>
        <taxon>Pleosporomycetidae</taxon>
        <taxon>Pleosporales</taxon>
        <taxon>Diademaceae</taxon>
        <taxon>Clathrospora</taxon>
    </lineage>
</organism>
<evidence type="ECO:0000313" key="3">
    <source>
        <dbReference type="Proteomes" id="UP000800038"/>
    </source>
</evidence>
<reference evidence="2" key="1">
    <citation type="journal article" date="2020" name="Stud. Mycol.">
        <title>101 Dothideomycetes genomes: a test case for predicting lifestyles and emergence of pathogens.</title>
        <authorList>
            <person name="Haridas S."/>
            <person name="Albert R."/>
            <person name="Binder M."/>
            <person name="Bloem J."/>
            <person name="Labutti K."/>
            <person name="Salamov A."/>
            <person name="Andreopoulos B."/>
            <person name="Baker S."/>
            <person name="Barry K."/>
            <person name="Bills G."/>
            <person name="Bluhm B."/>
            <person name="Cannon C."/>
            <person name="Castanera R."/>
            <person name="Culley D."/>
            <person name="Daum C."/>
            <person name="Ezra D."/>
            <person name="Gonzalez J."/>
            <person name="Henrissat B."/>
            <person name="Kuo A."/>
            <person name="Liang C."/>
            <person name="Lipzen A."/>
            <person name="Lutzoni F."/>
            <person name="Magnuson J."/>
            <person name="Mondo S."/>
            <person name="Nolan M."/>
            <person name="Ohm R."/>
            <person name="Pangilinan J."/>
            <person name="Park H.-J."/>
            <person name="Ramirez L."/>
            <person name="Alfaro M."/>
            <person name="Sun H."/>
            <person name="Tritt A."/>
            <person name="Yoshinaga Y."/>
            <person name="Zwiers L.-H."/>
            <person name="Turgeon B."/>
            <person name="Goodwin S."/>
            <person name="Spatafora J."/>
            <person name="Crous P."/>
            <person name="Grigoriev I."/>
        </authorList>
    </citation>
    <scope>NUCLEOTIDE SEQUENCE</scope>
    <source>
        <strain evidence="2">CBS 161.51</strain>
    </source>
</reference>
<keyword evidence="3" id="KW-1185">Reference proteome</keyword>
<dbReference type="Proteomes" id="UP000800038">
    <property type="component" value="Unassembled WGS sequence"/>
</dbReference>
<accession>A0A6A5T776</accession>
<gene>
    <name evidence="2" type="ORF">EJ02DRAFT_493708</name>
</gene>
<feature type="region of interest" description="Disordered" evidence="1">
    <location>
        <begin position="111"/>
        <end position="136"/>
    </location>
</feature>
<dbReference type="EMBL" id="ML976002">
    <property type="protein sequence ID" value="KAF1946596.1"/>
    <property type="molecule type" value="Genomic_DNA"/>
</dbReference>